<dbReference type="EMBL" id="CP073708">
    <property type="protein sequence ID" value="QUO43763.1"/>
    <property type="molecule type" value="Genomic_DNA"/>
</dbReference>
<dbReference type="PANTHER" id="PTHR30015:SF7">
    <property type="entry name" value="TYPE IV METHYL-DIRECTED RESTRICTION ENZYME ECOKMRR"/>
    <property type="match status" value="1"/>
</dbReference>
<accession>A0A7T5JQW0</accession>
<dbReference type="SUPFAM" id="SSF52980">
    <property type="entry name" value="Restriction endonuclease-like"/>
    <property type="match status" value="1"/>
</dbReference>
<keyword evidence="3" id="KW-0378">Hydrolase</keyword>
<evidence type="ECO:0000313" key="2">
    <source>
        <dbReference type="EMBL" id="QQE76697.1"/>
    </source>
</evidence>
<dbReference type="InterPro" id="IPR011335">
    <property type="entry name" value="Restrct_endonuc-II-like"/>
</dbReference>
<organism evidence="2 4">
    <name type="scientific">Brevibacillus composti</name>
    <dbReference type="NCBI Taxonomy" id="2796470"/>
    <lineage>
        <taxon>Bacteria</taxon>
        <taxon>Bacillati</taxon>
        <taxon>Bacillota</taxon>
        <taxon>Bacilli</taxon>
        <taxon>Bacillales</taxon>
        <taxon>Paenibacillaceae</taxon>
        <taxon>Brevibacillus</taxon>
    </lineage>
</organism>
<dbReference type="Gene3D" id="3.40.1350.10">
    <property type="match status" value="1"/>
</dbReference>
<dbReference type="GO" id="GO:0003677">
    <property type="term" value="F:DNA binding"/>
    <property type="evidence" value="ECO:0007669"/>
    <property type="project" value="InterPro"/>
</dbReference>
<name>A0A7T5JQW0_9BACL</name>
<dbReference type="Proteomes" id="UP000677234">
    <property type="component" value="Chromosome"/>
</dbReference>
<keyword evidence="5" id="KW-1185">Reference proteome</keyword>
<reference evidence="2 4" key="1">
    <citation type="submission" date="2020-12" db="EMBL/GenBank/DDBJ databases">
        <title>strain FJAT-54423T represents a novel species of the genus Brevibacillus.</title>
        <authorList>
            <person name="Tang R."/>
        </authorList>
    </citation>
    <scope>NUCLEOTIDE SEQUENCE [LARGE SCALE GENOMIC DNA]</scope>
    <source>
        <strain evidence="2 4">FJAT-54423</strain>
    </source>
</reference>
<proteinExistence type="predicted"/>
<dbReference type="AlphaFoldDB" id="A0A7T5JQW0"/>
<dbReference type="PIRSF" id="PIRSF031853">
    <property type="entry name" value="UPC031853"/>
    <property type="match status" value="1"/>
</dbReference>
<feature type="domain" description="Restriction endonuclease type IV Mrr" evidence="1">
    <location>
        <begin position="177"/>
        <end position="288"/>
    </location>
</feature>
<dbReference type="InterPro" id="IPR011856">
    <property type="entry name" value="tRNA_endonuc-like_dom_sf"/>
</dbReference>
<evidence type="ECO:0000313" key="5">
    <source>
        <dbReference type="Proteomes" id="UP000677234"/>
    </source>
</evidence>
<protein>
    <submittedName>
        <fullName evidence="2">Restriction endonuclease</fullName>
        <ecNumber evidence="3">3.1.21.-</ecNumber>
    </submittedName>
</protein>
<dbReference type="InterPro" id="IPR052906">
    <property type="entry name" value="Type_IV_Methyl-Rstrct_Enzyme"/>
</dbReference>
<dbReference type="PANTHER" id="PTHR30015">
    <property type="entry name" value="MRR RESTRICTION SYSTEM PROTEIN"/>
    <property type="match status" value="1"/>
</dbReference>
<keyword evidence="2" id="KW-0540">Nuclease</keyword>
<dbReference type="InterPro" id="IPR007560">
    <property type="entry name" value="Restrct_endonuc_IV_Mrr"/>
</dbReference>
<dbReference type="GO" id="GO:0043590">
    <property type="term" value="C:bacterial nucleoid"/>
    <property type="evidence" value="ECO:0007669"/>
    <property type="project" value="TreeGrafter"/>
</dbReference>
<dbReference type="GO" id="GO:0009307">
    <property type="term" value="P:DNA restriction-modification system"/>
    <property type="evidence" value="ECO:0007669"/>
    <property type="project" value="InterPro"/>
</dbReference>
<dbReference type="InterPro" id="IPR016984">
    <property type="entry name" value="UCP031853"/>
</dbReference>
<dbReference type="Proteomes" id="UP000595847">
    <property type="component" value="Chromosome"/>
</dbReference>
<gene>
    <name evidence="2" type="ORF">JD108_19475</name>
    <name evidence="3" type="ORF">KDJ56_19410</name>
</gene>
<keyword evidence="2" id="KW-0255">Endonuclease</keyword>
<reference evidence="3" key="2">
    <citation type="submission" date="2021-04" db="EMBL/GenBank/DDBJ databases">
        <title>Brevibacillus composti FJAT-54423, complete genome.</title>
        <authorList>
            <person name="Tang R."/>
        </authorList>
    </citation>
    <scope>NUCLEOTIDE SEQUENCE</scope>
    <source>
        <strain evidence="3">FJAT-54424</strain>
    </source>
</reference>
<dbReference type="KEGG" id="bcop:JD108_19475"/>
<evidence type="ECO:0000313" key="3">
    <source>
        <dbReference type="EMBL" id="QUO43763.1"/>
    </source>
</evidence>
<evidence type="ECO:0000259" key="1">
    <source>
        <dbReference type="Pfam" id="PF04471"/>
    </source>
</evidence>
<dbReference type="Pfam" id="PF04471">
    <property type="entry name" value="Mrr_cat"/>
    <property type="match status" value="1"/>
</dbReference>
<sequence length="312" mass="34943">MSCHLVHLNHAINSKLGNPLSYQTREKLVEKAHAVFTNERPGTRIQWASQVWKFSREIQMEDKIITYSKETREYLVGTVTKPFSHNPAIISDYYPNVIGVQWDSKRISRDDLSQGAKNTLGGISTVFRVDSWAQEFESLLQGQGYTTTAITHDGNDNSEENEMIIQQALTMLEDAFDKLDAWQMQDLVGGLLEAMGYQVRISPKGPDGGVDIIAHRDAFGFEKPVIKVQVKHRKTAVGGPEIQQLLGANPINANSLFVSTGGFTPSAKNVAQQNGVKLLDLTELVELVSEWYEKMTVERKALIPLRKIYVPV</sequence>
<evidence type="ECO:0000313" key="4">
    <source>
        <dbReference type="Proteomes" id="UP000595847"/>
    </source>
</evidence>
<dbReference type="EMBL" id="CP066308">
    <property type="protein sequence ID" value="QQE76697.1"/>
    <property type="molecule type" value="Genomic_DNA"/>
</dbReference>
<dbReference type="GO" id="GO:0015666">
    <property type="term" value="F:restriction endodeoxyribonuclease activity"/>
    <property type="evidence" value="ECO:0007669"/>
    <property type="project" value="TreeGrafter"/>
</dbReference>
<dbReference type="EC" id="3.1.21.-" evidence="3"/>